<gene>
    <name evidence="2" type="ORF">ElyMa_004562500</name>
</gene>
<dbReference type="PANTHER" id="PTHR16165">
    <property type="entry name" value="NXPE FAMILY MEMBER"/>
    <property type="match status" value="1"/>
</dbReference>
<reference evidence="2 3" key="1">
    <citation type="journal article" date="2021" name="Elife">
        <title>Chloroplast acquisition without the gene transfer in kleptoplastic sea slugs, Plakobranchus ocellatus.</title>
        <authorList>
            <person name="Maeda T."/>
            <person name="Takahashi S."/>
            <person name="Yoshida T."/>
            <person name="Shimamura S."/>
            <person name="Takaki Y."/>
            <person name="Nagai Y."/>
            <person name="Toyoda A."/>
            <person name="Suzuki Y."/>
            <person name="Arimoto A."/>
            <person name="Ishii H."/>
            <person name="Satoh N."/>
            <person name="Nishiyama T."/>
            <person name="Hasebe M."/>
            <person name="Maruyama T."/>
            <person name="Minagawa J."/>
            <person name="Obokata J."/>
            <person name="Shigenobu S."/>
        </authorList>
    </citation>
    <scope>NUCLEOTIDE SEQUENCE [LARGE SCALE GENOMIC DNA]</scope>
</reference>
<dbReference type="AlphaFoldDB" id="A0AAV4HSP8"/>
<dbReference type="PANTHER" id="PTHR16165:SF5">
    <property type="entry name" value="NXPE FAMILY MEMBER 3"/>
    <property type="match status" value="1"/>
</dbReference>
<dbReference type="EMBL" id="BMAT01009185">
    <property type="protein sequence ID" value="GFS00720.1"/>
    <property type="molecule type" value="Genomic_DNA"/>
</dbReference>
<evidence type="ECO:0000259" key="1">
    <source>
        <dbReference type="Pfam" id="PF24536"/>
    </source>
</evidence>
<evidence type="ECO:0000313" key="2">
    <source>
        <dbReference type="EMBL" id="GFS00720.1"/>
    </source>
</evidence>
<name>A0AAV4HSP8_9GAST</name>
<accession>A0AAV4HSP8</accession>
<proteinExistence type="predicted"/>
<dbReference type="Proteomes" id="UP000762676">
    <property type="component" value="Unassembled WGS sequence"/>
</dbReference>
<protein>
    <submittedName>
        <fullName evidence="2">NXPE family member 3</fullName>
    </submittedName>
</protein>
<dbReference type="Pfam" id="PF24536">
    <property type="entry name" value="NXPE4_C"/>
    <property type="match status" value="1"/>
</dbReference>
<keyword evidence="3" id="KW-1185">Reference proteome</keyword>
<organism evidence="2 3">
    <name type="scientific">Elysia marginata</name>
    <dbReference type="NCBI Taxonomy" id="1093978"/>
    <lineage>
        <taxon>Eukaryota</taxon>
        <taxon>Metazoa</taxon>
        <taxon>Spiralia</taxon>
        <taxon>Lophotrochozoa</taxon>
        <taxon>Mollusca</taxon>
        <taxon>Gastropoda</taxon>
        <taxon>Heterobranchia</taxon>
        <taxon>Euthyneura</taxon>
        <taxon>Panpulmonata</taxon>
        <taxon>Sacoglossa</taxon>
        <taxon>Placobranchoidea</taxon>
        <taxon>Plakobranchidae</taxon>
        <taxon>Elysia</taxon>
    </lineage>
</organism>
<feature type="domain" description="NXPE C-terminal" evidence="1">
    <location>
        <begin position="15"/>
        <end position="240"/>
    </location>
</feature>
<sequence length="241" mass="27391">MTTRPQGFWDSEGAWRSLLCQASRFTGNSFMKCLQNSEVNVIGDSNAKRIYYFLTENSGTSKVFNRSWPEAPFEAKNTAWNFTVKFWPHDYPLFLGEKWQPLLRYGSVEHIIDAIPSSGRQLVILHYFLHMTPFHLSVARSRLEAAAKAIARLVNRNPEARVAFRGPHVASNGWRGVLSVGGDVLGKQYLDIISTAFTGLKDRVVFLDGWEMTTALENPDFHPSNIVAQEMTYTFMSFLCQ</sequence>
<dbReference type="InterPro" id="IPR057106">
    <property type="entry name" value="NXPE4_C"/>
</dbReference>
<evidence type="ECO:0000313" key="3">
    <source>
        <dbReference type="Proteomes" id="UP000762676"/>
    </source>
</evidence>
<comment type="caution">
    <text evidence="2">The sequence shown here is derived from an EMBL/GenBank/DDBJ whole genome shotgun (WGS) entry which is preliminary data.</text>
</comment>